<name>X1BFA1_9ZZZZ</name>
<dbReference type="EMBL" id="BART01002969">
    <property type="protein sequence ID" value="GAG70686.1"/>
    <property type="molecule type" value="Genomic_DNA"/>
</dbReference>
<dbReference type="AlphaFoldDB" id="X1BFA1"/>
<gene>
    <name evidence="1" type="ORF">S01H4_08588</name>
</gene>
<feature type="non-terminal residue" evidence="1">
    <location>
        <position position="1"/>
    </location>
</feature>
<evidence type="ECO:0000313" key="1">
    <source>
        <dbReference type="EMBL" id="GAG70686.1"/>
    </source>
</evidence>
<reference evidence="1" key="1">
    <citation type="journal article" date="2014" name="Front. Microbiol.">
        <title>High frequency of phylogenetically diverse reductive dehalogenase-homologous genes in deep subseafloor sedimentary metagenomes.</title>
        <authorList>
            <person name="Kawai M."/>
            <person name="Futagami T."/>
            <person name="Toyoda A."/>
            <person name="Takaki Y."/>
            <person name="Nishi S."/>
            <person name="Hori S."/>
            <person name="Arai W."/>
            <person name="Tsubouchi T."/>
            <person name="Morono Y."/>
            <person name="Uchiyama I."/>
            <person name="Ito T."/>
            <person name="Fujiyama A."/>
            <person name="Inagaki F."/>
            <person name="Takami H."/>
        </authorList>
    </citation>
    <scope>NUCLEOTIDE SEQUENCE</scope>
    <source>
        <strain evidence="1">Expedition CK06-06</strain>
    </source>
</reference>
<protein>
    <submittedName>
        <fullName evidence="1">Uncharacterized protein</fullName>
    </submittedName>
</protein>
<comment type="caution">
    <text evidence="1">The sequence shown here is derived from an EMBL/GenBank/DDBJ whole genome shotgun (WGS) entry which is preliminary data.</text>
</comment>
<accession>X1BFA1</accession>
<sequence length="35" mass="3918">KVFRAAMSIGIINTVFITLIQSSERSGIIYGKFKQ</sequence>
<organism evidence="1">
    <name type="scientific">marine sediment metagenome</name>
    <dbReference type="NCBI Taxonomy" id="412755"/>
    <lineage>
        <taxon>unclassified sequences</taxon>
        <taxon>metagenomes</taxon>
        <taxon>ecological metagenomes</taxon>
    </lineage>
</organism>
<proteinExistence type="predicted"/>